<dbReference type="PROSITE" id="PS51257">
    <property type="entry name" value="PROKAR_LIPOPROTEIN"/>
    <property type="match status" value="1"/>
</dbReference>
<dbReference type="GO" id="GO:0015888">
    <property type="term" value="P:thiamine transport"/>
    <property type="evidence" value="ECO:0007669"/>
    <property type="project" value="TreeGrafter"/>
</dbReference>
<gene>
    <name evidence="1" type="ORF">RPIT_06395</name>
</gene>
<evidence type="ECO:0000313" key="2">
    <source>
        <dbReference type="Proteomes" id="UP000188324"/>
    </source>
</evidence>
<dbReference type="SUPFAM" id="SSF53850">
    <property type="entry name" value="Periplasmic binding protein-like II"/>
    <property type="match status" value="1"/>
</dbReference>
<accession>A0A1Q2CEG2</accession>
<dbReference type="PANTHER" id="PTHR30006">
    <property type="entry name" value="THIAMINE-BINDING PERIPLASMIC PROTEIN-RELATED"/>
    <property type="match status" value="1"/>
</dbReference>
<dbReference type="KEGG" id="tfl:RPIT_06395"/>
<dbReference type="PANTHER" id="PTHR30006:SF2">
    <property type="entry name" value="ABC TRANSPORTER SUBSTRATE-BINDING PROTEIN"/>
    <property type="match status" value="1"/>
</dbReference>
<dbReference type="OrthoDB" id="366726at2"/>
<keyword evidence="2" id="KW-1185">Reference proteome</keyword>
<dbReference type="Proteomes" id="UP000188324">
    <property type="component" value="Chromosome"/>
</dbReference>
<organism evidence="1 2">
    <name type="scientific">Tessaracoccus flavus</name>
    <dbReference type="NCBI Taxonomy" id="1610493"/>
    <lineage>
        <taxon>Bacteria</taxon>
        <taxon>Bacillati</taxon>
        <taxon>Actinomycetota</taxon>
        <taxon>Actinomycetes</taxon>
        <taxon>Propionibacteriales</taxon>
        <taxon>Propionibacteriaceae</taxon>
        <taxon>Tessaracoccus</taxon>
    </lineage>
</organism>
<dbReference type="Pfam" id="PF13343">
    <property type="entry name" value="SBP_bac_6"/>
    <property type="match status" value="1"/>
</dbReference>
<name>A0A1Q2CEG2_9ACTN</name>
<dbReference type="InterPro" id="IPR026045">
    <property type="entry name" value="Ferric-bd"/>
</dbReference>
<dbReference type="RefSeq" id="WP_077341643.1">
    <property type="nucleotide sequence ID" value="NZ_CP019605.1"/>
</dbReference>
<dbReference type="GO" id="GO:0030975">
    <property type="term" value="F:thiamine binding"/>
    <property type="evidence" value="ECO:0007669"/>
    <property type="project" value="TreeGrafter"/>
</dbReference>
<proteinExistence type="predicted"/>
<dbReference type="Gene3D" id="3.40.190.10">
    <property type="entry name" value="Periplasmic binding protein-like II"/>
    <property type="match status" value="2"/>
</dbReference>
<dbReference type="PIRSF" id="PIRSF002825">
    <property type="entry name" value="CfbpA"/>
    <property type="match status" value="1"/>
</dbReference>
<sequence>MTRHRIARALAAGAAATALLFTSCAIDEPDTSPAPAGSGSESVAPEAEDSLVVACGNQEDVCQAWVGAFEEETGIATSYVRLASGEAVARLESAKSNPEFDVWHGGPVDGYNVAAAAGLLEQYDSPAAADIDDEYMDPDGYWGGIYVGVLGFCSNQAVLDSLGIEAPETWDDLLQPELKGQVMMAHPATSGTAFTTLWTQVVLRGGEEEGMDWMRQLHSNILQYTKSGSAPAQSAGRGEVATSIVFSHDCVKYEEQGMTDLVTTIPSDGTGWEIGGVALIKGAQHPNAAKLYYDWALSAEAQEIGPQHQSYQLFTNPNGAPDERMVNLDDVTLVDYDFKAAAEAKEELTARFDAEIAAAPKE</sequence>
<dbReference type="CDD" id="cd13544">
    <property type="entry name" value="PBP2_Fbp_like_1"/>
    <property type="match status" value="1"/>
</dbReference>
<dbReference type="GO" id="GO:0030976">
    <property type="term" value="F:thiamine pyrophosphate binding"/>
    <property type="evidence" value="ECO:0007669"/>
    <property type="project" value="TreeGrafter"/>
</dbReference>
<dbReference type="GO" id="GO:0030288">
    <property type="term" value="C:outer membrane-bounded periplasmic space"/>
    <property type="evidence" value="ECO:0007669"/>
    <property type="project" value="TreeGrafter"/>
</dbReference>
<protein>
    <submittedName>
        <fullName evidence="1">Iron ABC transporter substrate-binding protein</fullName>
    </submittedName>
</protein>
<evidence type="ECO:0000313" key="1">
    <source>
        <dbReference type="EMBL" id="AQP44487.1"/>
    </source>
</evidence>
<dbReference type="EMBL" id="CP019605">
    <property type="protein sequence ID" value="AQP44487.1"/>
    <property type="molecule type" value="Genomic_DNA"/>
</dbReference>
<dbReference type="AlphaFoldDB" id="A0A1Q2CEG2"/>
<dbReference type="STRING" id="1610493.RPIT_06395"/>
<reference evidence="1 2" key="1">
    <citation type="journal article" date="2016" name="Int. J. Syst. Evol. Microbiol.">
        <title>Tessaracoccus flavus sp. nov., isolated from the drainage system of a lindane-producing factory.</title>
        <authorList>
            <person name="Kumari R."/>
            <person name="Singh P."/>
            <person name="Schumann P."/>
            <person name="Lal R."/>
        </authorList>
    </citation>
    <scope>NUCLEOTIDE SEQUENCE [LARGE SCALE GENOMIC DNA]</scope>
    <source>
        <strain evidence="1 2">RP1T</strain>
    </source>
</reference>